<dbReference type="SUPFAM" id="SSF48065">
    <property type="entry name" value="DBL homology domain (DH-domain)"/>
    <property type="match status" value="1"/>
</dbReference>
<dbReference type="PANTHER" id="PTHR12673">
    <property type="entry name" value="FACIOGENITAL DYSPLASIA PROTEIN"/>
    <property type="match status" value="1"/>
</dbReference>
<dbReference type="GO" id="GO:0005737">
    <property type="term" value="C:cytoplasm"/>
    <property type="evidence" value="ECO:0007669"/>
    <property type="project" value="TreeGrafter"/>
</dbReference>
<reference evidence="2" key="1">
    <citation type="submission" date="2021-01" db="EMBL/GenBank/DDBJ databases">
        <authorList>
            <person name="Corre E."/>
            <person name="Pelletier E."/>
            <person name="Niang G."/>
            <person name="Scheremetjew M."/>
            <person name="Finn R."/>
            <person name="Kale V."/>
            <person name="Holt S."/>
            <person name="Cochrane G."/>
            <person name="Meng A."/>
            <person name="Brown T."/>
            <person name="Cohen L."/>
        </authorList>
    </citation>
    <scope>NUCLEOTIDE SEQUENCE</scope>
    <source>
        <strain evidence="2">CCMP2058</strain>
    </source>
</reference>
<gene>
    <name evidence="2" type="ORF">LAMO00422_LOCUS3745</name>
</gene>
<proteinExistence type="predicted"/>
<organism evidence="2">
    <name type="scientific">Amorphochlora amoebiformis</name>
    <dbReference type="NCBI Taxonomy" id="1561963"/>
    <lineage>
        <taxon>Eukaryota</taxon>
        <taxon>Sar</taxon>
        <taxon>Rhizaria</taxon>
        <taxon>Cercozoa</taxon>
        <taxon>Chlorarachniophyceae</taxon>
        <taxon>Amorphochlora</taxon>
    </lineage>
</organism>
<sequence>MGQSCTGRECTMRCNHMRYRGIEDWTLYTDSDLLASSDPGELADHRSKIRAEVISSEEVYVRQLQLFFNCFVNPLTQSKDDNQVTKRHEKWDEYFHNLRRIKQFHQTVMVKALQSNQDGGEGKSNDIGKAILDVGASLKSLYHPYLADFSNLQRNIKRQSRKEKYIQFFKDASRKSGKGLPVDAYIILPIQRLPRYRLLLTNLIQVTPIDHPEFENLEKANELIADILKHLNENEEIRT</sequence>
<dbReference type="SMART" id="SM00325">
    <property type="entry name" value="RhoGEF"/>
    <property type="match status" value="1"/>
</dbReference>
<dbReference type="PROSITE" id="PS50010">
    <property type="entry name" value="DH_2"/>
    <property type="match status" value="1"/>
</dbReference>
<dbReference type="InterPro" id="IPR051092">
    <property type="entry name" value="FYVE_RhoGEF_PH"/>
</dbReference>
<feature type="domain" description="DH" evidence="1">
    <location>
        <begin position="45"/>
        <end position="234"/>
    </location>
</feature>
<name>A0A6T6SQH7_9EUKA</name>
<dbReference type="PANTHER" id="PTHR12673:SF159">
    <property type="entry name" value="LD03170P"/>
    <property type="match status" value="1"/>
</dbReference>
<evidence type="ECO:0000313" key="2">
    <source>
        <dbReference type="EMBL" id="CAD8435864.1"/>
    </source>
</evidence>
<dbReference type="EMBL" id="HBEM01005356">
    <property type="protein sequence ID" value="CAD8435864.1"/>
    <property type="molecule type" value="Transcribed_RNA"/>
</dbReference>
<dbReference type="AlphaFoldDB" id="A0A6T6SQH7"/>
<dbReference type="Pfam" id="PF00621">
    <property type="entry name" value="RhoGEF"/>
    <property type="match status" value="1"/>
</dbReference>
<evidence type="ECO:0000259" key="1">
    <source>
        <dbReference type="PROSITE" id="PS50010"/>
    </source>
</evidence>
<dbReference type="GO" id="GO:0005085">
    <property type="term" value="F:guanyl-nucleotide exchange factor activity"/>
    <property type="evidence" value="ECO:0007669"/>
    <property type="project" value="InterPro"/>
</dbReference>
<protein>
    <recommendedName>
        <fullName evidence="1">DH domain-containing protein</fullName>
    </recommendedName>
</protein>
<dbReference type="Gene3D" id="1.20.900.10">
    <property type="entry name" value="Dbl homology (DH) domain"/>
    <property type="match status" value="1"/>
</dbReference>
<dbReference type="InterPro" id="IPR000219">
    <property type="entry name" value="DH_dom"/>
</dbReference>
<dbReference type="InterPro" id="IPR035899">
    <property type="entry name" value="DBL_dom_sf"/>
</dbReference>
<accession>A0A6T6SQH7</accession>